<evidence type="ECO:0000256" key="14">
    <source>
        <dbReference type="ARBA" id="ARBA00030753"/>
    </source>
</evidence>
<dbReference type="Pfam" id="PF10183">
    <property type="entry name" value="ESSS"/>
    <property type="match status" value="1"/>
</dbReference>
<sequence>MNMAAAAAAAAATSLGRLGLRRAAWGTAARGPRFLGAAASEATTSGRLQARAVSNTPHNKTTSLVGQALTQSPGGGHGHGEDGIKVYEKNWEHHGFSDDSVADLWNMRLAFFSGLSVAIVLGAIFVHYLPEPRVWFRREAERLVRERESAGLPILTPDYYDRDSIVLPSVEEEEEWVLAHKREQ</sequence>
<evidence type="ECO:0000256" key="12">
    <source>
        <dbReference type="ARBA" id="ARBA00023128"/>
    </source>
</evidence>
<proteinExistence type="inferred from homology"/>
<keyword evidence="19" id="KW-1185">Reference proteome</keyword>
<keyword evidence="10" id="KW-0249">Electron transport</keyword>
<keyword evidence="12" id="KW-0496">Mitochondrion</keyword>
<feature type="region of interest" description="Disordered" evidence="17">
    <location>
        <begin position="50"/>
        <end position="82"/>
    </location>
</feature>
<gene>
    <name evidence="20" type="primary">NDUFB11</name>
</gene>
<evidence type="ECO:0000256" key="13">
    <source>
        <dbReference type="ARBA" id="ARBA00023136"/>
    </source>
</evidence>
<keyword evidence="8" id="KW-0999">Mitochondrion inner membrane</keyword>
<dbReference type="RefSeq" id="XP_032827237.1">
    <property type="nucleotide sequence ID" value="XM_032971346.1"/>
</dbReference>
<keyword evidence="7 18" id="KW-0812">Transmembrane</keyword>
<evidence type="ECO:0000256" key="18">
    <source>
        <dbReference type="SAM" id="Phobius"/>
    </source>
</evidence>
<evidence type="ECO:0000256" key="17">
    <source>
        <dbReference type="SAM" id="MobiDB-lite"/>
    </source>
</evidence>
<evidence type="ECO:0000256" key="1">
    <source>
        <dbReference type="ARBA" id="ARBA00003195"/>
    </source>
</evidence>
<accession>A0AAJ7U2T6</accession>
<keyword evidence="5" id="KW-0813">Transport</keyword>
<dbReference type="Proteomes" id="UP001318040">
    <property type="component" value="Chromosome 46"/>
</dbReference>
<evidence type="ECO:0000313" key="19">
    <source>
        <dbReference type="Proteomes" id="UP001318040"/>
    </source>
</evidence>
<evidence type="ECO:0000256" key="7">
    <source>
        <dbReference type="ARBA" id="ARBA00022692"/>
    </source>
</evidence>
<dbReference type="PANTHER" id="PTHR13327:SF0">
    <property type="entry name" value="NADH DEHYDROGENASE [UBIQUINONE] 1 BETA SUBCOMPLEX SUBUNIT 11, MITOCHONDRIAL"/>
    <property type="match status" value="1"/>
</dbReference>
<keyword evidence="11 18" id="KW-1133">Transmembrane helix</keyword>
<evidence type="ECO:0000256" key="2">
    <source>
        <dbReference type="ARBA" id="ARBA00004434"/>
    </source>
</evidence>
<evidence type="ECO:0000256" key="11">
    <source>
        <dbReference type="ARBA" id="ARBA00022989"/>
    </source>
</evidence>
<protein>
    <recommendedName>
        <fullName evidence="4">NADH dehydrogenase [ubiquinone] 1 beta subcomplex subunit 11, mitochondrial</fullName>
    </recommendedName>
    <alternativeName>
        <fullName evidence="15">Complex I-ESSS</fullName>
    </alternativeName>
    <alternativeName>
        <fullName evidence="14">NADH-ubiquinone oxidoreductase ESSS subunit</fullName>
    </alternativeName>
</protein>
<dbReference type="KEGG" id="pmrn:116952210"/>
<dbReference type="GeneID" id="116952210"/>
<keyword evidence="13 18" id="KW-0472">Membrane</keyword>
<evidence type="ECO:0000256" key="8">
    <source>
        <dbReference type="ARBA" id="ARBA00022792"/>
    </source>
</evidence>
<comment type="subunit">
    <text evidence="16">Complex I is composed of 45 different subunits. Interacts with BCAP31.</text>
</comment>
<comment type="similarity">
    <text evidence="3">Belongs to the complex I NDUFB11 subunit family.</text>
</comment>
<evidence type="ECO:0000256" key="15">
    <source>
        <dbReference type="ARBA" id="ARBA00031387"/>
    </source>
</evidence>
<evidence type="ECO:0000256" key="6">
    <source>
        <dbReference type="ARBA" id="ARBA00022660"/>
    </source>
</evidence>
<evidence type="ECO:0000256" key="3">
    <source>
        <dbReference type="ARBA" id="ARBA00008915"/>
    </source>
</evidence>
<organism evidence="19 20">
    <name type="scientific">Petromyzon marinus</name>
    <name type="common">Sea lamprey</name>
    <dbReference type="NCBI Taxonomy" id="7757"/>
    <lineage>
        <taxon>Eukaryota</taxon>
        <taxon>Metazoa</taxon>
        <taxon>Chordata</taxon>
        <taxon>Craniata</taxon>
        <taxon>Vertebrata</taxon>
        <taxon>Cyclostomata</taxon>
        <taxon>Hyperoartia</taxon>
        <taxon>Petromyzontiformes</taxon>
        <taxon>Petromyzontidae</taxon>
        <taxon>Petromyzon</taxon>
    </lineage>
</organism>
<dbReference type="PANTHER" id="PTHR13327">
    <property type="entry name" value="NADH-UBIQUINONE OXIDOREDUCTASE ESSS SUBUNIT, MITOCHONDRIAL PRECURSOR"/>
    <property type="match status" value="1"/>
</dbReference>
<evidence type="ECO:0000256" key="10">
    <source>
        <dbReference type="ARBA" id="ARBA00022982"/>
    </source>
</evidence>
<name>A0AAJ7U2T6_PETMA</name>
<evidence type="ECO:0000313" key="20">
    <source>
        <dbReference type="RefSeq" id="XP_032827237.1"/>
    </source>
</evidence>
<dbReference type="InterPro" id="IPR019329">
    <property type="entry name" value="NADH_UbQ_OxRdtase_ESSS_su"/>
</dbReference>
<feature type="transmembrane region" description="Helical" evidence="18">
    <location>
        <begin position="109"/>
        <end position="129"/>
    </location>
</feature>
<keyword evidence="9" id="KW-0809">Transit peptide</keyword>
<evidence type="ECO:0000256" key="5">
    <source>
        <dbReference type="ARBA" id="ARBA00022448"/>
    </source>
</evidence>
<comment type="function">
    <text evidence="1">Accessory subunit of the mitochondrial membrane respiratory chain NADH dehydrogenase (Complex I), that is believed not to be involved in catalysis. Complex I functions in the transfer of electrons from NADH to the respiratory chain. The immediate electron acceptor for the enzyme is believed to be ubiquinone.</text>
</comment>
<comment type="subcellular location">
    <subcellularLocation>
        <location evidence="2">Mitochondrion inner membrane</location>
        <topology evidence="2">Single-pass membrane protein</topology>
    </subcellularLocation>
</comment>
<reference evidence="20" key="1">
    <citation type="submission" date="2025-08" db="UniProtKB">
        <authorList>
            <consortium name="RefSeq"/>
        </authorList>
    </citation>
    <scope>IDENTIFICATION</scope>
    <source>
        <tissue evidence="20">Sperm</tissue>
    </source>
</reference>
<dbReference type="CTD" id="54539"/>
<dbReference type="AlphaFoldDB" id="A0AAJ7U2T6"/>
<evidence type="ECO:0000256" key="16">
    <source>
        <dbReference type="ARBA" id="ARBA00046528"/>
    </source>
</evidence>
<feature type="compositionally biased region" description="Polar residues" evidence="17">
    <location>
        <begin position="50"/>
        <end position="72"/>
    </location>
</feature>
<evidence type="ECO:0000256" key="9">
    <source>
        <dbReference type="ARBA" id="ARBA00022946"/>
    </source>
</evidence>
<dbReference type="GO" id="GO:0005743">
    <property type="term" value="C:mitochondrial inner membrane"/>
    <property type="evidence" value="ECO:0007669"/>
    <property type="project" value="UniProtKB-SubCell"/>
</dbReference>
<evidence type="ECO:0000256" key="4">
    <source>
        <dbReference type="ARBA" id="ARBA00018632"/>
    </source>
</evidence>
<keyword evidence="6" id="KW-0679">Respiratory chain</keyword>